<protein>
    <submittedName>
        <fullName evidence="2">Uncharacterized protein</fullName>
    </submittedName>
</protein>
<reference evidence="2" key="1">
    <citation type="journal article" date="2021" name="J. Hered.">
        <title>Genome Assembly of Salicaceae Populus deltoides (Eastern Cottonwood) I-69 Based on Nanopore Sequencing and Hi-C Technologies.</title>
        <authorList>
            <person name="Bai S."/>
            <person name="Wu H."/>
            <person name="Zhang J."/>
            <person name="Pan Z."/>
            <person name="Zhao W."/>
            <person name="Li Z."/>
            <person name="Tong C."/>
        </authorList>
    </citation>
    <scope>NUCLEOTIDE SEQUENCE</scope>
    <source>
        <tissue evidence="2">Leaf</tissue>
    </source>
</reference>
<dbReference type="EMBL" id="JACEGQ020000019">
    <property type="protein sequence ID" value="KAH8480161.1"/>
    <property type="molecule type" value="Genomic_DNA"/>
</dbReference>
<dbReference type="AlphaFoldDB" id="A0A8T2WEZ0"/>
<proteinExistence type="predicted"/>
<comment type="caution">
    <text evidence="2">The sequence shown here is derived from an EMBL/GenBank/DDBJ whole genome shotgun (WGS) entry which is preliminary data.</text>
</comment>
<keyword evidence="1" id="KW-1133">Transmembrane helix</keyword>
<accession>A0A8T2WEZ0</accession>
<organism evidence="2 3">
    <name type="scientific">Populus deltoides</name>
    <name type="common">Eastern poplar</name>
    <name type="synonym">Eastern cottonwood</name>
    <dbReference type="NCBI Taxonomy" id="3696"/>
    <lineage>
        <taxon>Eukaryota</taxon>
        <taxon>Viridiplantae</taxon>
        <taxon>Streptophyta</taxon>
        <taxon>Embryophyta</taxon>
        <taxon>Tracheophyta</taxon>
        <taxon>Spermatophyta</taxon>
        <taxon>Magnoliopsida</taxon>
        <taxon>eudicotyledons</taxon>
        <taxon>Gunneridae</taxon>
        <taxon>Pentapetalae</taxon>
        <taxon>rosids</taxon>
        <taxon>fabids</taxon>
        <taxon>Malpighiales</taxon>
        <taxon>Salicaceae</taxon>
        <taxon>Saliceae</taxon>
        <taxon>Populus</taxon>
    </lineage>
</organism>
<dbReference type="EMBL" id="JACEGQ020000019">
    <property type="protein sequence ID" value="KAH8480160.1"/>
    <property type="molecule type" value="Genomic_DNA"/>
</dbReference>
<evidence type="ECO:0000256" key="1">
    <source>
        <dbReference type="SAM" id="Phobius"/>
    </source>
</evidence>
<dbReference type="EMBL" id="JACEGQ020000019">
    <property type="protein sequence ID" value="KAH8480162.1"/>
    <property type="molecule type" value="Genomic_DNA"/>
</dbReference>
<dbReference type="EMBL" id="JACEGQ020000019">
    <property type="protein sequence ID" value="KAH8480159.1"/>
    <property type="molecule type" value="Genomic_DNA"/>
</dbReference>
<feature type="transmembrane region" description="Helical" evidence="1">
    <location>
        <begin position="151"/>
        <end position="178"/>
    </location>
</feature>
<dbReference type="Proteomes" id="UP000807159">
    <property type="component" value="Chromosome 19"/>
</dbReference>
<evidence type="ECO:0000313" key="3">
    <source>
        <dbReference type="Proteomes" id="UP000807159"/>
    </source>
</evidence>
<keyword evidence="1" id="KW-0812">Transmembrane</keyword>
<keyword evidence="1" id="KW-0472">Membrane</keyword>
<evidence type="ECO:0000313" key="2">
    <source>
        <dbReference type="EMBL" id="KAH8480159.1"/>
    </source>
</evidence>
<keyword evidence="3" id="KW-1185">Reference proteome</keyword>
<name>A0A8T2WEZ0_POPDE</name>
<sequence>MISAMISDGFTVIRLYPTELATATAYAEGHADGEIVVDDNVEIADSGDIEFEIDGEEEIGVAIDAAPRQSAQMQRLNFSNDTGSSSRTGAVLGEIIDGQGLDFSKAGEMDLCALQNDDKQHISGSSDFGGGFSRASSTRFKDFILSSTGNALYAFSVSFYLIHVSLSIFVIGVTYLFYLSMNYYQAEVPNISFLLR</sequence>
<gene>
    <name evidence="2" type="ORF">H0E87_030412</name>
</gene>